<dbReference type="Pfam" id="PF01557">
    <property type="entry name" value="FAA_hydrolase"/>
    <property type="match status" value="1"/>
</dbReference>
<proteinExistence type="inferred from homology"/>
<evidence type="ECO:0000313" key="4">
    <source>
        <dbReference type="EMBL" id="NMO95396.1"/>
    </source>
</evidence>
<evidence type="ECO:0000313" key="5">
    <source>
        <dbReference type="Proteomes" id="UP000565468"/>
    </source>
</evidence>
<dbReference type="InterPro" id="IPR011234">
    <property type="entry name" value="Fumarylacetoacetase-like_C"/>
</dbReference>
<accession>A0A848M470</accession>
<comment type="similarity">
    <text evidence="1">Belongs to the FAH family.</text>
</comment>
<evidence type="ECO:0000256" key="2">
    <source>
        <dbReference type="ARBA" id="ARBA00022723"/>
    </source>
</evidence>
<dbReference type="Gene3D" id="3.90.850.10">
    <property type="entry name" value="Fumarylacetoacetase-like, C-terminal domain"/>
    <property type="match status" value="1"/>
</dbReference>
<dbReference type="PANTHER" id="PTHR11820:SF7">
    <property type="entry name" value="ACYLPYRUVASE FAHD1, MITOCHONDRIAL"/>
    <property type="match status" value="1"/>
</dbReference>
<comment type="caution">
    <text evidence="4">The sequence shown here is derived from an EMBL/GenBank/DDBJ whole genome shotgun (WGS) entry which is preliminary data.</text>
</comment>
<reference evidence="4 5" key="1">
    <citation type="submission" date="2020-04" db="EMBL/GenBank/DDBJ databases">
        <title>Paenibacillus algicola sp. nov., a novel marine bacterium producing alginate lyase.</title>
        <authorList>
            <person name="Huang H."/>
        </authorList>
    </citation>
    <scope>NUCLEOTIDE SEQUENCE [LARGE SCALE GENOMIC DNA]</scope>
    <source>
        <strain evidence="4 5">L7-75</strain>
    </source>
</reference>
<dbReference type="Proteomes" id="UP000565468">
    <property type="component" value="Unassembled WGS sequence"/>
</dbReference>
<dbReference type="SUPFAM" id="SSF56529">
    <property type="entry name" value="FAH"/>
    <property type="match status" value="1"/>
</dbReference>
<dbReference type="PANTHER" id="PTHR11820">
    <property type="entry name" value="ACYLPYRUVASE"/>
    <property type="match status" value="1"/>
</dbReference>
<dbReference type="EMBL" id="JABBPN010000004">
    <property type="protein sequence ID" value="NMO95396.1"/>
    <property type="molecule type" value="Genomic_DNA"/>
</dbReference>
<name>A0A848M470_PAELE</name>
<feature type="domain" description="Fumarylacetoacetase-like C-terminal" evidence="3">
    <location>
        <begin position="8"/>
        <end position="193"/>
    </location>
</feature>
<dbReference type="AlphaFoldDB" id="A0A848M470"/>
<evidence type="ECO:0000259" key="3">
    <source>
        <dbReference type="Pfam" id="PF01557"/>
    </source>
</evidence>
<gene>
    <name evidence="4" type="ORF">HII30_06300</name>
</gene>
<dbReference type="GO" id="GO:0046872">
    <property type="term" value="F:metal ion binding"/>
    <property type="evidence" value="ECO:0007669"/>
    <property type="project" value="UniProtKB-KW"/>
</dbReference>
<dbReference type="InterPro" id="IPR036663">
    <property type="entry name" value="Fumarylacetoacetase_C_sf"/>
</dbReference>
<keyword evidence="4" id="KW-0378">Hydrolase</keyword>
<evidence type="ECO:0000256" key="1">
    <source>
        <dbReference type="ARBA" id="ARBA00010211"/>
    </source>
</evidence>
<organism evidence="4 5">
    <name type="scientific">Paenibacillus lemnae</name>
    <dbReference type="NCBI Taxonomy" id="1330551"/>
    <lineage>
        <taxon>Bacteria</taxon>
        <taxon>Bacillati</taxon>
        <taxon>Bacillota</taxon>
        <taxon>Bacilli</taxon>
        <taxon>Bacillales</taxon>
        <taxon>Paenibacillaceae</taxon>
        <taxon>Paenibacillus</taxon>
    </lineage>
</organism>
<keyword evidence="2" id="KW-0479">Metal-binding</keyword>
<protein>
    <submittedName>
        <fullName evidence="4">Fumarylacetoacetate hydrolase family protein</fullName>
    </submittedName>
</protein>
<dbReference type="GO" id="GO:0018773">
    <property type="term" value="F:acetylpyruvate hydrolase activity"/>
    <property type="evidence" value="ECO:0007669"/>
    <property type="project" value="TreeGrafter"/>
</dbReference>
<keyword evidence="5" id="KW-1185">Reference proteome</keyword>
<dbReference type="RefSeq" id="WP_169504181.1">
    <property type="nucleotide sequence ID" value="NZ_JABBPN010000004.1"/>
</dbReference>
<sequence>MIEPVRNVYCVGRNYRLHAAELGNAVPEEPMIFLKPTHAVALMDGSRLALPQDRGSLHFEGEIVIRIAKSYEAGMSVDELVDAMSLGIDFTLRDVQSVIKEKGHPWTAAKGFKNAAPLAPWIPFPGNKAVKETPFTVLKNGSQVQWGKASDMIFSLQEIVDYVGRHYGLAEGDIIFTGTPEGVGPAEAGDNFELFWNEKSMGSCMIG</sequence>